<proteinExistence type="predicted"/>
<feature type="domain" description="TadE-like" evidence="3">
    <location>
        <begin position="13"/>
        <end position="52"/>
    </location>
</feature>
<gene>
    <name evidence="4" type="ORF">H9L12_06780</name>
</gene>
<feature type="transmembrane region" description="Helical" evidence="2">
    <location>
        <begin position="12"/>
        <end position="33"/>
    </location>
</feature>
<reference evidence="4 5" key="1">
    <citation type="submission" date="2020-08" db="EMBL/GenBank/DDBJ databases">
        <title>Genome sequence of Sphingomonas rhizophila KACC 19189T.</title>
        <authorList>
            <person name="Hyun D.-W."/>
            <person name="Bae J.-W."/>
        </authorList>
    </citation>
    <scope>NUCLEOTIDE SEQUENCE [LARGE SCALE GENOMIC DNA]</scope>
    <source>
        <strain evidence="4 5">KACC 19189</strain>
    </source>
</reference>
<dbReference type="Pfam" id="PF07811">
    <property type="entry name" value="TadE"/>
    <property type="match status" value="1"/>
</dbReference>
<evidence type="ECO:0000313" key="5">
    <source>
        <dbReference type="Proteomes" id="UP000515955"/>
    </source>
</evidence>
<organism evidence="4 5">
    <name type="scientific">Sphingomonas rhizophila</name>
    <dbReference type="NCBI Taxonomy" id="2071607"/>
    <lineage>
        <taxon>Bacteria</taxon>
        <taxon>Pseudomonadati</taxon>
        <taxon>Pseudomonadota</taxon>
        <taxon>Alphaproteobacteria</taxon>
        <taxon>Sphingomonadales</taxon>
        <taxon>Sphingomonadaceae</taxon>
        <taxon>Sphingomonas</taxon>
    </lineage>
</organism>
<dbReference type="InterPro" id="IPR012495">
    <property type="entry name" value="TadE-like_dom"/>
</dbReference>
<evidence type="ECO:0000313" key="4">
    <source>
        <dbReference type="EMBL" id="QNN64101.1"/>
    </source>
</evidence>
<evidence type="ECO:0000256" key="1">
    <source>
        <dbReference type="SAM" id="MobiDB-lite"/>
    </source>
</evidence>
<accession>A0A7G9S8C6</accession>
<feature type="compositionally biased region" description="Low complexity" evidence="1">
    <location>
        <begin position="115"/>
        <end position="135"/>
    </location>
</feature>
<keyword evidence="2" id="KW-1133">Transmembrane helix</keyword>
<dbReference type="Proteomes" id="UP000515955">
    <property type="component" value="Chromosome"/>
</dbReference>
<protein>
    <submittedName>
        <fullName evidence="4">Pilus assembly protein</fullName>
    </submittedName>
</protein>
<keyword evidence="2" id="KW-0472">Membrane</keyword>
<dbReference type="AlphaFoldDB" id="A0A7G9S8C6"/>
<dbReference type="KEGG" id="srhi:H9L12_06780"/>
<keyword evidence="5" id="KW-1185">Reference proteome</keyword>
<evidence type="ECO:0000259" key="3">
    <source>
        <dbReference type="Pfam" id="PF07811"/>
    </source>
</evidence>
<keyword evidence="2" id="KW-0812">Transmembrane</keyword>
<dbReference type="EMBL" id="CP060717">
    <property type="protein sequence ID" value="QNN64101.1"/>
    <property type="molecule type" value="Genomic_DNA"/>
</dbReference>
<sequence length="135" mass="14548">MSRFRNLLRDDRGASIIELAFVAPIFATMLVGMTDLSRGFSAKLQLTQAAQRSIEKVMQTSFQTGAVDTLKAEAASAAGVDASAVTIDYWLQCNGSGKTGWTRPPPTTASVRTARPMPAISRSRSPRSTPRCSPR</sequence>
<evidence type="ECO:0000256" key="2">
    <source>
        <dbReference type="SAM" id="Phobius"/>
    </source>
</evidence>
<feature type="region of interest" description="Disordered" evidence="1">
    <location>
        <begin position="98"/>
        <end position="135"/>
    </location>
</feature>
<name>A0A7G9S8C6_9SPHN</name>